<reference evidence="8" key="1">
    <citation type="submission" date="2014-12" db="EMBL/GenBank/DDBJ databases">
        <title>Insight into the proteome of Arion vulgaris.</title>
        <authorList>
            <person name="Aradska J."/>
            <person name="Bulat T."/>
            <person name="Smidak R."/>
            <person name="Sarate P."/>
            <person name="Gangsoo J."/>
            <person name="Sialana F."/>
            <person name="Bilban M."/>
            <person name="Lubec G."/>
        </authorList>
    </citation>
    <scope>NUCLEOTIDE SEQUENCE</scope>
    <source>
        <tissue evidence="8">Skin</tissue>
    </source>
</reference>
<dbReference type="EMBL" id="HACG01033453">
    <property type="protein sequence ID" value="CEK80318.1"/>
    <property type="molecule type" value="Transcribed_RNA"/>
</dbReference>
<dbReference type="SUPFAM" id="SSF55770">
    <property type="entry name" value="Profilin (actin-binding protein)"/>
    <property type="match status" value="1"/>
</dbReference>
<accession>A0A0B7AHN0</accession>
<gene>
    <name evidence="8" type="primary">ORF120296</name>
</gene>
<evidence type="ECO:0000256" key="5">
    <source>
        <dbReference type="ARBA" id="ARBA00023203"/>
    </source>
</evidence>
<evidence type="ECO:0000256" key="6">
    <source>
        <dbReference type="ARBA" id="ARBA00023212"/>
    </source>
</evidence>
<dbReference type="AlphaFoldDB" id="A0A0B7AHN0"/>
<evidence type="ECO:0000313" key="8">
    <source>
        <dbReference type="EMBL" id="CEK80318.1"/>
    </source>
</evidence>
<proteinExistence type="inferred from homology"/>
<dbReference type="Gene3D" id="3.30.450.30">
    <property type="entry name" value="Dynein light chain 2a, cytoplasmic"/>
    <property type="match status" value="1"/>
</dbReference>
<evidence type="ECO:0000256" key="4">
    <source>
        <dbReference type="ARBA" id="ARBA00022490"/>
    </source>
</evidence>
<dbReference type="InterPro" id="IPR036140">
    <property type="entry name" value="PFN_sf"/>
</dbReference>
<dbReference type="PANTHER" id="PTHR11604:SF0">
    <property type="entry name" value="PROFILIN"/>
    <property type="match status" value="1"/>
</dbReference>
<comment type="subunit">
    <text evidence="3">Occurs in many kinds of cells as a complex with monomeric actin in a 1:1 ratio.</text>
</comment>
<dbReference type="GO" id="GO:0005938">
    <property type="term" value="C:cell cortex"/>
    <property type="evidence" value="ECO:0007669"/>
    <property type="project" value="TreeGrafter"/>
</dbReference>
<organism evidence="8">
    <name type="scientific">Arion vulgaris</name>
    <dbReference type="NCBI Taxonomy" id="1028688"/>
    <lineage>
        <taxon>Eukaryota</taxon>
        <taxon>Metazoa</taxon>
        <taxon>Spiralia</taxon>
        <taxon>Lophotrochozoa</taxon>
        <taxon>Mollusca</taxon>
        <taxon>Gastropoda</taxon>
        <taxon>Heterobranchia</taxon>
        <taxon>Euthyneura</taxon>
        <taxon>Panpulmonata</taxon>
        <taxon>Eupulmonata</taxon>
        <taxon>Stylommatophora</taxon>
        <taxon>Helicina</taxon>
        <taxon>Arionoidea</taxon>
        <taxon>Arionidae</taxon>
        <taxon>Arion</taxon>
    </lineage>
</organism>
<comment type="subcellular location">
    <subcellularLocation>
        <location evidence="1">Cytoplasm</location>
        <location evidence="1">Cytoskeleton</location>
    </subcellularLocation>
</comment>
<keyword evidence="6" id="KW-0206">Cytoskeleton</keyword>
<evidence type="ECO:0000256" key="7">
    <source>
        <dbReference type="RuleBase" id="RU003909"/>
    </source>
</evidence>
<protein>
    <recommendedName>
        <fullName evidence="7">Profilin</fullName>
    </recommendedName>
</protein>
<keyword evidence="4" id="KW-0963">Cytoplasm</keyword>
<name>A0A0B7AHN0_9EUPU</name>
<comment type="similarity">
    <text evidence="2 7">Belongs to the profilin family.</text>
</comment>
<dbReference type="SMART" id="SM00392">
    <property type="entry name" value="PROF"/>
    <property type="match status" value="1"/>
</dbReference>
<evidence type="ECO:0000256" key="3">
    <source>
        <dbReference type="ARBA" id="ARBA00011583"/>
    </source>
</evidence>
<dbReference type="GO" id="GO:0005856">
    <property type="term" value="C:cytoskeleton"/>
    <property type="evidence" value="ECO:0007669"/>
    <property type="project" value="UniProtKB-SubCell"/>
</dbReference>
<dbReference type="InterPro" id="IPR048278">
    <property type="entry name" value="PFN"/>
</dbReference>
<dbReference type="GO" id="GO:0003785">
    <property type="term" value="F:actin monomer binding"/>
    <property type="evidence" value="ECO:0007669"/>
    <property type="project" value="TreeGrafter"/>
</dbReference>
<dbReference type="Pfam" id="PF00235">
    <property type="entry name" value="Profilin"/>
    <property type="match status" value="1"/>
</dbReference>
<evidence type="ECO:0000256" key="1">
    <source>
        <dbReference type="ARBA" id="ARBA00004245"/>
    </source>
</evidence>
<sequence>MSSWDAYIVNMENSKAKCKYAAIFGKTPVAPWAESKDKDFSVTPAEVGVLHQAITNQDQNILATGLTLGKNKFTCLRLEPDILICQGKGDNKDHSLVIGVTLQAIIVAFNDTADVKTSMLREVVEQLCEYLKANSY</sequence>
<keyword evidence="5 7" id="KW-0009">Actin-binding</keyword>
<evidence type="ECO:0000256" key="2">
    <source>
        <dbReference type="ARBA" id="ARBA00010058"/>
    </source>
</evidence>
<dbReference type="InterPro" id="IPR005455">
    <property type="entry name" value="PFN_euk"/>
</dbReference>
<dbReference type="PANTHER" id="PTHR11604">
    <property type="entry name" value="PROFILIN"/>
    <property type="match status" value="1"/>
</dbReference>